<dbReference type="Pfam" id="PF00743">
    <property type="entry name" value="FMO-like"/>
    <property type="match status" value="1"/>
</dbReference>
<dbReference type="SMART" id="SM00811">
    <property type="entry name" value="Alpha_kinase"/>
    <property type="match status" value="1"/>
</dbReference>
<protein>
    <submittedName>
        <fullName evidence="11">Ak1 protein</fullName>
    </submittedName>
</protein>
<keyword evidence="2" id="KW-0285">Flavoprotein</keyword>
<dbReference type="GO" id="GO:0004674">
    <property type="term" value="F:protein serine/threonine kinase activity"/>
    <property type="evidence" value="ECO:0007669"/>
    <property type="project" value="UniProtKB-KW"/>
</dbReference>
<keyword evidence="1" id="KW-0723">Serine/threonine-protein kinase</keyword>
<dbReference type="EMBL" id="CAJNIZ010043154">
    <property type="protein sequence ID" value="CAE7651612.1"/>
    <property type="molecule type" value="Genomic_DNA"/>
</dbReference>
<proteinExistence type="predicted"/>
<dbReference type="Proteomes" id="UP000649617">
    <property type="component" value="Unassembled WGS sequence"/>
</dbReference>
<evidence type="ECO:0000256" key="7">
    <source>
        <dbReference type="ARBA" id="ARBA00022840"/>
    </source>
</evidence>
<keyword evidence="4" id="KW-0547">Nucleotide-binding</keyword>
<evidence type="ECO:0000256" key="1">
    <source>
        <dbReference type="ARBA" id="ARBA00022527"/>
    </source>
</evidence>
<dbReference type="InterPro" id="IPR002035">
    <property type="entry name" value="VWF_A"/>
</dbReference>
<dbReference type="PROSITE" id="PS51158">
    <property type="entry name" value="ALPHA_KINASE"/>
    <property type="match status" value="1"/>
</dbReference>
<dbReference type="Pfam" id="PF02816">
    <property type="entry name" value="Alpha_kinase"/>
    <property type="match status" value="1"/>
</dbReference>
<keyword evidence="6" id="KW-0274">FAD</keyword>
<dbReference type="InterPro" id="IPR051852">
    <property type="entry name" value="Alpha-type_PK"/>
</dbReference>
<keyword evidence="8" id="KW-0560">Oxidoreductase</keyword>
<sequence length="826" mass="90681">MLIAADGEGLDTDRRKVVDAYIEELSQARVRCRAELLGSSASLENLWRAAYIQGSTPGWEANARVLRPFFSNKAGQAFDSSAGRVTNYGEVIGSGVYFTAEGSFVPADGTESCPKDFEVQIERGGLVILGVPLLSDAISGPGLVRVLYLDPDIRIFESPRDSPDRWEEEGLRVVQAEPMLGAMLPPKAPPKKRKRARHTSTSTHIVFLVDNSGSMECENRIKMVFDAVMKMVHALMGTDGIVCSLVTFDDTYIVCFERPVACQLVVPIMQRAPSLCPAGAVARREVNEHLKLMVKEVCKATRPKGTGRYLQALAGFRSLVTVGMTVGVLLSDGEPTEVIWEHRPPSCIEELMSDMRRDFGNMCVLHTVGFGDFEMQCLRNLARIGGGTFHNSEAIDSNKLQSIFGQIATSVMVSTLHGSLISFGDEAMTPMPVKDRLDLADGRGICITSHSLKELYETGLEFLRCKDMRFMLVVPTVILMTWSPKDLHKFFLQNHRRAQEFAKAFNAAVQDRETPKVEFVPAFVVKISDESETSGVRYVTAEKYIPGAYVKLNGNDGYVHAFYDGEAAQARLQKCIWHTDIACIHGVLTWAVKVWSPRKVAAAFSHFTFQHSGGCELCVDIQGVGTTWTDPQIHSLKKEFGLADLGQAGMECAADIQASDDPKCPICRNSTTSIAFVTEEQSGAASSTYVRESDMTPDEGIDVDLFIGGQILDYEFRDMLAAGKIQPVAGSIDKFTETGVILTDGKELEADIVIYGTGFTKNYDIFDKVIQEKLNIQKDGLVLYNNIIPPQASDVAFMGCEVVPKSGAMENVIEKELAVHAANSCT</sequence>
<evidence type="ECO:0000313" key="12">
    <source>
        <dbReference type="Proteomes" id="UP000649617"/>
    </source>
</evidence>
<dbReference type="SUPFAM" id="SSF53300">
    <property type="entry name" value="vWA-like"/>
    <property type="match status" value="1"/>
</dbReference>
<feature type="domain" description="Alpha-type protein kinase" evidence="10">
    <location>
        <begin position="436"/>
        <end position="677"/>
    </location>
</feature>
<dbReference type="GO" id="GO:0005524">
    <property type="term" value="F:ATP binding"/>
    <property type="evidence" value="ECO:0007669"/>
    <property type="project" value="UniProtKB-KW"/>
</dbReference>
<keyword evidence="5" id="KW-0418">Kinase</keyword>
<dbReference type="GO" id="GO:0050661">
    <property type="term" value="F:NADP binding"/>
    <property type="evidence" value="ECO:0007669"/>
    <property type="project" value="InterPro"/>
</dbReference>
<dbReference type="SUPFAM" id="SSF51905">
    <property type="entry name" value="FAD/NAD(P)-binding domain"/>
    <property type="match status" value="1"/>
</dbReference>
<dbReference type="PANTHER" id="PTHR45992">
    <property type="entry name" value="EUKARYOTIC ELONGATION FACTOR 2 KINASE-RELATED"/>
    <property type="match status" value="1"/>
</dbReference>
<evidence type="ECO:0000256" key="4">
    <source>
        <dbReference type="ARBA" id="ARBA00022741"/>
    </source>
</evidence>
<dbReference type="InterPro" id="IPR036188">
    <property type="entry name" value="FAD/NAD-bd_sf"/>
</dbReference>
<dbReference type="InterPro" id="IPR036465">
    <property type="entry name" value="vWFA_dom_sf"/>
</dbReference>
<dbReference type="Gene3D" id="3.40.50.410">
    <property type="entry name" value="von Willebrand factor, type A domain"/>
    <property type="match status" value="1"/>
</dbReference>
<dbReference type="PANTHER" id="PTHR45992:SF2">
    <property type="entry name" value="EUKARYOTIC ELONGATION FACTOR 2 KINASE"/>
    <property type="match status" value="1"/>
</dbReference>
<dbReference type="SUPFAM" id="SSF56112">
    <property type="entry name" value="Protein kinase-like (PK-like)"/>
    <property type="match status" value="1"/>
</dbReference>
<dbReference type="GO" id="GO:0031037">
    <property type="term" value="P:myosin II filament disassembly"/>
    <property type="evidence" value="ECO:0007669"/>
    <property type="project" value="TreeGrafter"/>
</dbReference>
<gene>
    <name evidence="11" type="primary">ak1</name>
    <name evidence="11" type="ORF">SPIL2461_LOCUS17409</name>
</gene>
<dbReference type="GO" id="GO:1903013">
    <property type="term" value="P:response to differentiation-inducing factor 1"/>
    <property type="evidence" value="ECO:0007669"/>
    <property type="project" value="TreeGrafter"/>
</dbReference>
<evidence type="ECO:0000256" key="5">
    <source>
        <dbReference type="ARBA" id="ARBA00022777"/>
    </source>
</evidence>
<feature type="domain" description="VWFA" evidence="9">
    <location>
        <begin position="204"/>
        <end position="407"/>
    </location>
</feature>
<evidence type="ECO:0000259" key="10">
    <source>
        <dbReference type="PROSITE" id="PS51158"/>
    </source>
</evidence>
<accession>A0A812VZR2</accession>
<dbReference type="InterPro" id="IPR011009">
    <property type="entry name" value="Kinase-like_dom_sf"/>
</dbReference>
<reference evidence="11" key="1">
    <citation type="submission" date="2021-02" db="EMBL/GenBank/DDBJ databases">
        <authorList>
            <person name="Dougan E. K."/>
            <person name="Rhodes N."/>
            <person name="Thang M."/>
            <person name="Chan C."/>
        </authorList>
    </citation>
    <scope>NUCLEOTIDE SEQUENCE</scope>
</reference>
<dbReference type="Gene3D" id="3.20.200.10">
    <property type="entry name" value="MHCK/EF2 kinase"/>
    <property type="match status" value="1"/>
</dbReference>
<name>A0A812VZR2_SYMPI</name>
<keyword evidence="12" id="KW-1185">Reference proteome</keyword>
<dbReference type="CDD" id="cd04515">
    <property type="entry name" value="Alpha_kinase"/>
    <property type="match status" value="1"/>
</dbReference>
<dbReference type="AlphaFoldDB" id="A0A812VZR2"/>
<evidence type="ECO:0000256" key="8">
    <source>
        <dbReference type="ARBA" id="ARBA00023002"/>
    </source>
</evidence>
<organism evidence="11 12">
    <name type="scientific">Symbiodinium pilosum</name>
    <name type="common">Dinoflagellate</name>
    <dbReference type="NCBI Taxonomy" id="2952"/>
    <lineage>
        <taxon>Eukaryota</taxon>
        <taxon>Sar</taxon>
        <taxon>Alveolata</taxon>
        <taxon>Dinophyceae</taxon>
        <taxon>Suessiales</taxon>
        <taxon>Symbiodiniaceae</taxon>
        <taxon>Symbiodinium</taxon>
    </lineage>
</organism>
<dbReference type="PROSITE" id="PS50234">
    <property type="entry name" value="VWFA"/>
    <property type="match status" value="1"/>
</dbReference>
<keyword evidence="3" id="KW-0808">Transferase</keyword>
<keyword evidence="7" id="KW-0067">ATP-binding</keyword>
<evidence type="ECO:0000256" key="6">
    <source>
        <dbReference type="ARBA" id="ARBA00022827"/>
    </source>
</evidence>
<evidence type="ECO:0000256" key="2">
    <source>
        <dbReference type="ARBA" id="ARBA00022630"/>
    </source>
</evidence>
<dbReference type="GO" id="GO:0050660">
    <property type="term" value="F:flavin adenine dinucleotide binding"/>
    <property type="evidence" value="ECO:0007669"/>
    <property type="project" value="InterPro"/>
</dbReference>
<dbReference type="InterPro" id="IPR004166">
    <property type="entry name" value="a-kinase_dom"/>
</dbReference>
<dbReference type="Gene3D" id="3.50.50.60">
    <property type="entry name" value="FAD/NAD(P)-binding domain"/>
    <property type="match status" value="1"/>
</dbReference>
<dbReference type="OrthoDB" id="301415at2759"/>
<comment type="caution">
    <text evidence="11">The sequence shown here is derived from an EMBL/GenBank/DDBJ whole genome shotgun (WGS) entry which is preliminary data.</text>
</comment>
<dbReference type="GO" id="GO:0004499">
    <property type="term" value="F:N,N-dimethylaniline monooxygenase activity"/>
    <property type="evidence" value="ECO:0007669"/>
    <property type="project" value="InterPro"/>
</dbReference>
<dbReference type="InterPro" id="IPR020946">
    <property type="entry name" value="Flavin_mOase-like"/>
</dbReference>
<evidence type="ECO:0000259" key="9">
    <source>
        <dbReference type="PROSITE" id="PS50234"/>
    </source>
</evidence>
<evidence type="ECO:0000313" key="11">
    <source>
        <dbReference type="EMBL" id="CAE7651612.1"/>
    </source>
</evidence>
<evidence type="ECO:0000256" key="3">
    <source>
        <dbReference type="ARBA" id="ARBA00022679"/>
    </source>
</evidence>